<dbReference type="Gene3D" id="1.10.630.10">
    <property type="entry name" value="Cytochrome P450"/>
    <property type="match status" value="1"/>
</dbReference>
<name>A0A291FB11_TAXCH</name>
<protein>
    <submittedName>
        <fullName evidence="15">CYP86J5</fullName>
    </submittedName>
</protein>
<keyword evidence="10 14" id="KW-0503">Monooxygenase</keyword>
<dbReference type="CDD" id="cd11064">
    <property type="entry name" value="CYP86A"/>
    <property type="match status" value="1"/>
</dbReference>
<dbReference type="InterPro" id="IPR002401">
    <property type="entry name" value="Cyt_P450_E_grp-I"/>
</dbReference>
<keyword evidence="9 13" id="KW-0408">Iron</keyword>
<dbReference type="PROSITE" id="PS00086">
    <property type="entry name" value="CYTOCHROME_P450"/>
    <property type="match status" value="1"/>
</dbReference>
<dbReference type="InterPro" id="IPR001128">
    <property type="entry name" value="Cyt_P450"/>
</dbReference>
<dbReference type="PRINTS" id="PR00385">
    <property type="entry name" value="P450"/>
</dbReference>
<keyword evidence="11" id="KW-0876">Taxol biosynthesis</keyword>
<evidence type="ECO:0000256" key="10">
    <source>
        <dbReference type="ARBA" id="ARBA00023033"/>
    </source>
</evidence>
<reference evidence="15" key="1">
    <citation type="journal article" date="2017" name="Front. Plant Sci.">
        <title>Transcriptome Assembly and Systematic Identification of Novel Cytochrome P450s in Taxus chinensis.</title>
        <authorList>
            <person name="Liao W."/>
            <person name="Zhao S."/>
            <person name="Zhang M."/>
            <person name="Dong K."/>
            <person name="Chen Y."/>
            <person name="Fu C."/>
            <person name="Yu L."/>
        </authorList>
    </citation>
    <scope>NUCLEOTIDE SEQUENCE</scope>
</reference>
<dbReference type="GO" id="GO:0042617">
    <property type="term" value="P:paclitaxel biosynthetic process"/>
    <property type="evidence" value="ECO:0007669"/>
    <property type="project" value="UniProtKB-UniPathway"/>
</dbReference>
<dbReference type="GO" id="GO:0016705">
    <property type="term" value="F:oxidoreductase activity, acting on paired donors, with incorporation or reduction of molecular oxygen"/>
    <property type="evidence" value="ECO:0007669"/>
    <property type="project" value="InterPro"/>
</dbReference>
<evidence type="ECO:0000256" key="11">
    <source>
        <dbReference type="ARBA" id="ARBA00023059"/>
    </source>
</evidence>
<comment type="subcellular location">
    <subcellularLocation>
        <location evidence="1">Membrane</location>
        <topology evidence="1">Single-pass membrane protein</topology>
    </subcellularLocation>
</comment>
<dbReference type="InterPro" id="IPR036396">
    <property type="entry name" value="Cyt_P450_sf"/>
</dbReference>
<evidence type="ECO:0000256" key="2">
    <source>
        <dbReference type="ARBA" id="ARBA00005122"/>
    </source>
</evidence>
<dbReference type="InterPro" id="IPR017972">
    <property type="entry name" value="Cyt_P450_CS"/>
</dbReference>
<proteinExistence type="evidence at transcript level"/>
<evidence type="ECO:0000256" key="8">
    <source>
        <dbReference type="ARBA" id="ARBA00023002"/>
    </source>
</evidence>
<evidence type="ECO:0000256" key="7">
    <source>
        <dbReference type="ARBA" id="ARBA00022989"/>
    </source>
</evidence>
<accession>A0A291FB11</accession>
<dbReference type="UniPathway" id="UPA00842"/>
<keyword evidence="8 14" id="KW-0560">Oxidoreductase</keyword>
<keyword evidence="4 13" id="KW-0349">Heme</keyword>
<evidence type="ECO:0000256" key="5">
    <source>
        <dbReference type="ARBA" id="ARBA00022692"/>
    </source>
</evidence>
<evidence type="ECO:0000256" key="4">
    <source>
        <dbReference type="ARBA" id="ARBA00022617"/>
    </source>
</evidence>
<keyword evidence="12" id="KW-0472">Membrane</keyword>
<evidence type="ECO:0000313" key="15">
    <source>
        <dbReference type="EMBL" id="ATG29977.1"/>
    </source>
</evidence>
<sequence>MDIFHSLQAQNYYQKKVNLGLAMKIYDLMFSLRWYEIGLAVASYLFIHFWRQRNRNGVPLSWPMLGMLPSLVVNLDRMYDWITEVLKAQGGTCVFRGPWLSNMQSVMTCDPRNIEYALKIHFSNYPKGKDFHRVFEDLLGDGIFNADAESWRLQRKIASLQFNSRGFRQFTANTVQDMVEKRLVPLLADVADRNATVDLQDVFLRYTFDNTCTAVFGKNPGCLAEDLPEVPFAKAFDDGVEATLYRHVMPRVCWKVFRALRIGKERQFHRALKPLREFVDDLISYKRKALAAGDGAAGEMQDLLSCFMGCPDNFYTDKFLRDTVMNFVIAGRDTSGVALTWFFWCLSRHPDVEENILNELRGILTRRSGGGDVDGAFTGKELQDCVYLHAALTETLRLYPSVPIDHKGVLHEDVLPDGTRILPGTRFLYSIYSLGRMEDIWGLDCLEFKPERWISVGEEGEVRMKNESMYKFLAFNAGPRVCLGKEMAYAQMKSAAAGILRRFRVRVVENHKVKPKLSLILTMKNGLNVTLTKRDLECGT</sequence>
<dbReference type="Pfam" id="PF00067">
    <property type="entry name" value="p450"/>
    <property type="match status" value="1"/>
</dbReference>
<comment type="cofactor">
    <cofactor evidence="13">
        <name>heme</name>
        <dbReference type="ChEBI" id="CHEBI:30413"/>
    </cofactor>
</comment>
<evidence type="ECO:0000256" key="1">
    <source>
        <dbReference type="ARBA" id="ARBA00004167"/>
    </source>
</evidence>
<comment type="pathway">
    <text evidence="2">Alkaloid biosynthesis; taxol biosynthesis.</text>
</comment>
<evidence type="ECO:0000256" key="3">
    <source>
        <dbReference type="ARBA" id="ARBA00010617"/>
    </source>
</evidence>
<evidence type="ECO:0000256" key="9">
    <source>
        <dbReference type="ARBA" id="ARBA00023004"/>
    </source>
</evidence>
<comment type="similarity">
    <text evidence="3 14">Belongs to the cytochrome P450 family.</text>
</comment>
<evidence type="ECO:0000256" key="12">
    <source>
        <dbReference type="ARBA" id="ARBA00023136"/>
    </source>
</evidence>
<feature type="binding site" description="axial binding residue" evidence="13">
    <location>
        <position position="482"/>
    </location>
    <ligand>
        <name>heme</name>
        <dbReference type="ChEBI" id="CHEBI:30413"/>
    </ligand>
    <ligandPart>
        <name>Fe</name>
        <dbReference type="ChEBI" id="CHEBI:18248"/>
    </ligandPart>
</feature>
<evidence type="ECO:0000256" key="6">
    <source>
        <dbReference type="ARBA" id="ARBA00022723"/>
    </source>
</evidence>
<dbReference type="GO" id="GO:0020037">
    <property type="term" value="F:heme binding"/>
    <property type="evidence" value="ECO:0007669"/>
    <property type="project" value="InterPro"/>
</dbReference>
<dbReference type="AlphaFoldDB" id="A0A291FB11"/>
<dbReference type="GO" id="GO:0005506">
    <property type="term" value="F:iron ion binding"/>
    <property type="evidence" value="ECO:0007669"/>
    <property type="project" value="InterPro"/>
</dbReference>
<dbReference type="EMBL" id="MF448656">
    <property type="protein sequence ID" value="ATG29977.1"/>
    <property type="molecule type" value="mRNA"/>
</dbReference>
<evidence type="ECO:0000256" key="14">
    <source>
        <dbReference type="RuleBase" id="RU000461"/>
    </source>
</evidence>
<organism evidence="15">
    <name type="scientific">Taxus chinensis</name>
    <name type="common">Chinese yew</name>
    <name type="synonym">Taxus wallichiana var. chinensis</name>
    <dbReference type="NCBI Taxonomy" id="29808"/>
    <lineage>
        <taxon>Eukaryota</taxon>
        <taxon>Viridiplantae</taxon>
        <taxon>Streptophyta</taxon>
        <taxon>Embryophyta</taxon>
        <taxon>Tracheophyta</taxon>
        <taxon>Spermatophyta</taxon>
        <taxon>Pinopsida</taxon>
        <taxon>Pinidae</taxon>
        <taxon>Conifers II</taxon>
        <taxon>Cupressales</taxon>
        <taxon>Taxaceae</taxon>
        <taxon>Taxus</taxon>
    </lineage>
</organism>
<keyword evidence="5" id="KW-0812">Transmembrane</keyword>
<dbReference type="GO" id="GO:0016020">
    <property type="term" value="C:membrane"/>
    <property type="evidence" value="ECO:0007669"/>
    <property type="project" value="UniProtKB-SubCell"/>
</dbReference>
<keyword evidence="6 13" id="KW-0479">Metal-binding</keyword>
<keyword evidence="7" id="KW-1133">Transmembrane helix</keyword>
<dbReference type="PRINTS" id="PR00463">
    <property type="entry name" value="EP450I"/>
</dbReference>
<dbReference type="FunFam" id="1.10.630.10:FF:000044">
    <property type="entry name" value="Cytochrome P450"/>
    <property type="match status" value="1"/>
</dbReference>
<dbReference type="PANTHER" id="PTHR24296">
    <property type="entry name" value="CYTOCHROME P450"/>
    <property type="match status" value="1"/>
</dbReference>
<evidence type="ECO:0000256" key="13">
    <source>
        <dbReference type="PIRSR" id="PIRSR602401-1"/>
    </source>
</evidence>
<dbReference type="SUPFAM" id="SSF48264">
    <property type="entry name" value="Cytochrome P450"/>
    <property type="match status" value="1"/>
</dbReference>
<dbReference type="GO" id="GO:0004497">
    <property type="term" value="F:monooxygenase activity"/>
    <property type="evidence" value="ECO:0007669"/>
    <property type="project" value="UniProtKB-KW"/>
</dbReference>